<dbReference type="Proteomes" id="UP000643525">
    <property type="component" value="Unassembled WGS sequence"/>
</dbReference>
<evidence type="ECO:0000313" key="9">
    <source>
        <dbReference type="EMBL" id="MBE1523278.1"/>
    </source>
</evidence>
<gene>
    <name evidence="9" type="ORF">H4W27_000396</name>
</gene>
<feature type="domain" description="ABC transmembrane type-2" evidence="8">
    <location>
        <begin position="380"/>
        <end position="615"/>
    </location>
</feature>
<evidence type="ECO:0000313" key="10">
    <source>
        <dbReference type="Proteomes" id="UP000643525"/>
    </source>
</evidence>
<keyword evidence="3 6" id="KW-1133">Transmembrane helix</keyword>
<keyword evidence="5" id="KW-0046">Antibiotic resistance</keyword>
<feature type="transmembrane region" description="Helical" evidence="6">
    <location>
        <begin position="92"/>
        <end position="115"/>
    </location>
</feature>
<dbReference type="PROSITE" id="PS51012">
    <property type="entry name" value="ABC_TM2"/>
    <property type="match status" value="2"/>
</dbReference>
<evidence type="ECO:0000256" key="2">
    <source>
        <dbReference type="ARBA" id="ARBA00022692"/>
    </source>
</evidence>
<feature type="transmembrane region" description="Helical" evidence="6">
    <location>
        <begin position="505"/>
        <end position="525"/>
    </location>
</feature>
<protein>
    <recommendedName>
        <fullName evidence="6">Transport permease protein</fullName>
    </recommendedName>
</protein>
<evidence type="ECO:0000256" key="3">
    <source>
        <dbReference type="ARBA" id="ARBA00022989"/>
    </source>
</evidence>
<feature type="transmembrane region" description="Helical" evidence="6">
    <location>
        <begin position="173"/>
        <end position="196"/>
    </location>
</feature>
<comment type="caution">
    <text evidence="6">Lacks conserved residue(s) required for the propagation of feature annotation.</text>
</comment>
<dbReference type="RefSeq" id="WP_225938971.1">
    <property type="nucleotide sequence ID" value="NZ_BAAALJ010000017.1"/>
</dbReference>
<dbReference type="InterPro" id="IPR013525">
    <property type="entry name" value="ABC2_TM"/>
</dbReference>
<name>A0ABR9JBJ0_9MICC</name>
<dbReference type="PRINTS" id="PR00164">
    <property type="entry name" value="ABC2TRNSPORT"/>
</dbReference>
<keyword evidence="10" id="KW-1185">Reference proteome</keyword>
<feature type="transmembrane region" description="Helical" evidence="6">
    <location>
        <begin position="581"/>
        <end position="608"/>
    </location>
</feature>
<evidence type="ECO:0000256" key="6">
    <source>
        <dbReference type="RuleBase" id="RU361157"/>
    </source>
</evidence>
<evidence type="ECO:0000259" key="8">
    <source>
        <dbReference type="PROSITE" id="PS51012"/>
    </source>
</evidence>
<accession>A0ABR9JBJ0</accession>
<dbReference type="EMBL" id="JADBED010000001">
    <property type="protein sequence ID" value="MBE1523278.1"/>
    <property type="molecule type" value="Genomic_DNA"/>
</dbReference>
<evidence type="ECO:0000256" key="1">
    <source>
        <dbReference type="ARBA" id="ARBA00004141"/>
    </source>
</evidence>
<dbReference type="InterPro" id="IPR051784">
    <property type="entry name" value="Nod_factor_ABC_transporter"/>
</dbReference>
<feature type="transmembrane region" description="Helical" evidence="6">
    <location>
        <begin position="145"/>
        <end position="167"/>
    </location>
</feature>
<feature type="region of interest" description="Disordered" evidence="7">
    <location>
        <begin position="1"/>
        <end position="23"/>
    </location>
</feature>
<comment type="caution">
    <text evidence="9">The sequence shown here is derived from an EMBL/GenBank/DDBJ whole genome shotgun (WGS) entry which is preliminary data.</text>
</comment>
<keyword evidence="2 6" id="KW-0812">Transmembrane</keyword>
<dbReference type="PANTHER" id="PTHR43229">
    <property type="entry name" value="NODULATION PROTEIN J"/>
    <property type="match status" value="1"/>
</dbReference>
<feature type="transmembrane region" description="Helical" evidence="6">
    <location>
        <begin position="50"/>
        <end position="72"/>
    </location>
</feature>
<feature type="transmembrane region" description="Helical" evidence="6">
    <location>
        <begin position="420"/>
        <end position="449"/>
    </location>
</feature>
<evidence type="ECO:0000256" key="5">
    <source>
        <dbReference type="ARBA" id="ARBA00023251"/>
    </source>
</evidence>
<evidence type="ECO:0000256" key="4">
    <source>
        <dbReference type="ARBA" id="ARBA00023136"/>
    </source>
</evidence>
<feature type="transmembrane region" description="Helical" evidence="6">
    <location>
        <begin position="470"/>
        <end position="499"/>
    </location>
</feature>
<organism evidence="9 10">
    <name type="scientific">Nesterenkonia lutea</name>
    <dbReference type="NCBI Taxonomy" id="272919"/>
    <lineage>
        <taxon>Bacteria</taxon>
        <taxon>Bacillati</taxon>
        <taxon>Actinomycetota</taxon>
        <taxon>Actinomycetes</taxon>
        <taxon>Micrococcales</taxon>
        <taxon>Micrococcaceae</taxon>
        <taxon>Nesterenkonia</taxon>
    </lineage>
</organism>
<keyword evidence="6" id="KW-1003">Cell membrane</keyword>
<feature type="transmembrane region" description="Helical" evidence="6">
    <location>
        <begin position="379"/>
        <end position="400"/>
    </location>
</feature>
<feature type="compositionally biased region" description="Basic and acidic residues" evidence="7">
    <location>
        <begin position="1"/>
        <end position="13"/>
    </location>
</feature>
<dbReference type="PANTHER" id="PTHR43229:SF2">
    <property type="entry name" value="NODULATION PROTEIN J"/>
    <property type="match status" value="1"/>
</dbReference>
<proteinExistence type="inferred from homology"/>
<comment type="subcellular location">
    <subcellularLocation>
        <location evidence="6">Cell membrane</location>
        <topology evidence="6">Multi-pass membrane protein</topology>
    </subcellularLocation>
    <subcellularLocation>
        <location evidence="1">Membrane</location>
        <topology evidence="1">Multi-pass membrane protein</topology>
    </subcellularLocation>
</comment>
<feature type="transmembrane region" description="Helical" evidence="6">
    <location>
        <begin position="261"/>
        <end position="286"/>
    </location>
</feature>
<dbReference type="Pfam" id="PF01061">
    <property type="entry name" value="ABC2_membrane"/>
    <property type="match status" value="2"/>
</dbReference>
<feature type="region of interest" description="Disordered" evidence="7">
    <location>
        <begin position="323"/>
        <end position="347"/>
    </location>
</feature>
<sequence>MTEQVRSRTDTASRADSPLGPAADKQALAGGVRRLGALHQAERTLRGMRAYGGVILFSSISQPIMYILAMGLGLGVLVGEGGDFTQYGASSYLMYIGPAVLASTVAMAAGIEFTFPVMEGFKWRRFYYGAQASPLSPGQIASGHILAVSVRFAVHAGIFTLVLHLFGAVSSPLAVLQIASALLGGLAIGLPIMAYVSTLRDEKGQMSLIQRFVIMPLFLFSGTFYPLTNLPGFLQVIGWFSPIWHANELGRVLAFSQPTPMWLILVHVAYLLAITAGGWLITVRVFTRRLGLEEWRGRTPGARADARRQTRMAARDAADVERSAAARGSSDATEPHSSSAALPTPPRSTFRSGLGANYYSGNIRAVFGRGLTAIRNNRGVMFLSGLLEPVLFLTSFGLGISPMIASVEADQVGLDGGGTISYAAFIAPALLAVSAMNGAIFDSTWNVFFKLKITKLYRTMMSTSLGPVDVAVGEICLALFRGGIYALGFLGVLILGGLVDPLAAVLMWCAALFIALGFASVGMAVTSFMTRFQQMDWMMMVLIPMFLFSATLFPISVYPAGVQVVIQALPLWHGVELMRDIAFWDFGALTLAHIGYYLVMIVIGLAVTTYRMKKLFLR</sequence>
<dbReference type="InterPro" id="IPR000412">
    <property type="entry name" value="ABC_2_transport"/>
</dbReference>
<keyword evidence="6" id="KW-0813">Transport</keyword>
<reference evidence="9 10" key="1">
    <citation type="submission" date="2020-10" db="EMBL/GenBank/DDBJ databases">
        <title>Sequencing the genomes of 1000 actinobacteria strains.</title>
        <authorList>
            <person name="Klenk H.-P."/>
        </authorList>
    </citation>
    <scope>NUCLEOTIDE SEQUENCE [LARGE SCALE GENOMIC DNA]</scope>
    <source>
        <strain evidence="9 10">DSM 15666</strain>
    </source>
</reference>
<dbReference type="InterPro" id="IPR047817">
    <property type="entry name" value="ABC2_TM_bact-type"/>
</dbReference>
<evidence type="ECO:0000256" key="7">
    <source>
        <dbReference type="SAM" id="MobiDB-lite"/>
    </source>
</evidence>
<keyword evidence="4 6" id="KW-0472">Membrane</keyword>
<feature type="transmembrane region" description="Helical" evidence="6">
    <location>
        <begin position="537"/>
        <end position="561"/>
    </location>
</feature>
<feature type="compositionally biased region" description="Polar residues" evidence="7">
    <location>
        <begin position="330"/>
        <end position="347"/>
    </location>
</feature>
<comment type="similarity">
    <text evidence="6">Belongs to the ABC-2 integral membrane protein family.</text>
</comment>
<feature type="domain" description="ABC transmembrane type-2" evidence="8">
    <location>
        <begin position="54"/>
        <end position="289"/>
    </location>
</feature>